<evidence type="ECO:0000256" key="1">
    <source>
        <dbReference type="SAM" id="SignalP"/>
    </source>
</evidence>
<reference evidence="2" key="2">
    <citation type="submission" date="2025-09" db="UniProtKB">
        <authorList>
            <consortium name="Ensembl"/>
        </authorList>
    </citation>
    <scope>IDENTIFICATION</scope>
</reference>
<feature type="chain" id="PRO_5017458132" evidence="1">
    <location>
        <begin position="20"/>
        <end position="142"/>
    </location>
</feature>
<name>A0A3B4TTW3_SERDU</name>
<evidence type="ECO:0000313" key="3">
    <source>
        <dbReference type="Proteomes" id="UP000261420"/>
    </source>
</evidence>
<accession>A0A3B4TTW3</accession>
<keyword evidence="3" id="KW-1185">Reference proteome</keyword>
<proteinExistence type="predicted"/>
<dbReference type="Proteomes" id="UP000261420">
    <property type="component" value="Unplaced"/>
</dbReference>
<dbReference type="AlphaFoldDB" id="A0A3B4TTW3"/>
<sequence length="142" mass="15282">PPLIFLLLLLPVVLRPGAGFPRCDTNDSGSKNVGAGFITMDSKADVGDSSRPETLTAEPLISAAIPAAKDQFTAATKPPQAAAAIEDTRLIPARPIAPFTPTRESVLIEDGDRIYQKLTTLKKVQQDLSLFQRQSYWTSSTS</sequence>
<feature type="signal peptide" evidence="1">
    <location>
        <begin position="1"/>
        <end position="19"/>
    </location>
</feature>
<keyword evidence="1" id="KW-0732">Signal</keyword>
<organism evidence="2 3">
    <name type="scientific">Seriola dumerili</name>
    <name type="common">Greater amberjack</name>
    <name type="synonym">Caranx dumerili</name>
    <dbReference type="NCBI Taxonomy" id="41447"/>
    <lineage>
        <taxon>Eukaryota</taxon>
        <taxon>Metazoa</taxon>
        <taxon>Chordata</taxon>
        <taxon>Craniata</taxon>
        <taxon>Vertebrata</taxon>
        <taxon>Euteleostomi</taxon>
        <taxon>Actinopterygii</taxon>
        <taxon>Neopterygii</taxon>
        <taxon>Teleostei</taxon>
        <taxon>Neoteleostei</taxon>
        <taxon>Acanthomorphata</taxon>
        <taxon>Carangaria</taxon>
        <taxon>Carangiformes</taxon>
        <taxon>Carangidae</taxon>
        <taxon>Seriola</taxon>
    </lineage>
</organism>
<dbReference type="STRING" id="41447.ENSSDUP00000009721"/>
<reference evidence="2" key="1">
    <citation type="submission" date="2025-08" db="UniProtKB">
        <authorList>
            <consortium name="Ensembl"/>
        </authorList>
    </citation>
    <scope>IDENTIFICATION</scope>
</reference>
<dbReference type="Ensembl" id="ENSSDUT00000009910.1">
    <property type="protein sequence ID" value="ENSSDUP00000009721.1"/>
    <property type="gene ID" value="ENSSDUG00000007145.1"/>
</dbReference>
<evidence type="ECO:0000313" key="2">
    <source>
        <dbReference type="Ensembl" id="ENSSDUP00000009721.1"/>
    </source>
</evidence>
<protein>
    <submittedName>
        <fullName evidence="2">Uncharacterized protein</fullName>
    </submittedName>
</protein>